<dbReference type="EMBL" id="GBXM01026465">
    <property type="protein sequence ID" value="JAH82112.1"/>
    <property type="molecule type" value="Transcribed_RNA"/>
</dbReference>
<organism evidence="1">
    <name type="scientific">Anguilla anguilla</name>
    <name type="common">European freshwater eel</name>
    <name type="synonym">Muraena anguilla</name>
    <dbReference type="NCBI Taxonomy" id="7936"/>
    <lineage>
        <taxon>Eukaryota</taxon>
        <taxon>Metazoa</taxon>
        <taxon>Chordata</taxon>
        <taxon>Craniata</taxon>
        <taxon>Vertebrata</taxon>
        <taxon>Euteleostomi</taxon>
        <taxon>Actinopterygii</taxon>
        <taxon>Neopterygii</taxon>
        <taxon>Teleostei</taxon>
        <taxon>Anguilliformes</taxon>
        <taxon>Anguillidae</taxon>
        <taxon>Anguilla</taxon>
    </lineage>
</organism>
<name>A0A0E9VVM4_ANGAN</name>
<reference evidence="1" key="1">
    <citation type="submission" date="2014-11" db="EMBL/GenBank/DDBJ databases">
        <authorList>
            <person name="Amaro Gonzalez C."/>
        </authorList>
    </citation>
    <scope>NUCLEOTIDE SEQUENCE</scope>
</reference>
<proteinExistence type="predicted"/>
<dbReference type="AlphaFoldDB" id="A0A0E9VVM4"/>
<accession>A0A0E9VVM4</accession>
<sequence>MILMRFYNVNDYAKYCLKNVSLLVYVNST</sequence>
<protein>
    <submittedName>
        <fullName evidence="1">Uncharacterized protein</fullName>
    </submittedName>
</protein>
<reference evidence="1" key="2">
    <citation type="journal article" date="2015" name="Fish Shellfish Immunol.">
        <title>Early steps in the European eel (Anguilla anguilla)-Vibrio vulnificus interaction in the gills: Role of the RtxA13 toxin.</title>
        <authorList>
            <person name="Callol A."/>
            <person name="Pajuelo D."/>
            <person name="Ebbesson L."/>
            <person name="Teles M."/>
            <person name="MacKenzie S."/>
            <person name="Amaro C."/>
        </authorList>
    </citation>
    <scope>NUCLEOTIDE SEQUENCE</scope>
</reference>
<evidence type="ECO:0000313" key="1">
    <source>
        <dbReference type="EMBL" id="JAH82112.1"/>
    </source>
</evidence>